<feature type="transmembrane region" description="Helical" evidence="4">
    <location>
        <begin position="323"/>
        <end position="341"/>
    </location>
</feature>
<dbReference type="PANTHER" id="PTHR11360:SF305">
    <property type="entry name" value="MAJOR FACILITATOR SUPERFAMILY (MFS) PROFILE DOMAIN-CONTAINING PROTEIN"/>
    <property type="match status" value="1"/>
</dbReference>
<feature type="domain" description="Major facilitator superfamily (MFS) profile" evidence="5">
    <location>
        <begin position="257"/>
        <end position="452"/>
    </location>
</feature>
<dbReference type="Gene3D" id="1.20.1250.20">
    <property type="entry name" value="MFS general substrate transporter like domains"/>
    <property type="match status" value="2"/>
</dbReference>
<comment type="caution">
    <text evidence="6">The sequence shown here is derived from an EMBL/GenBank/DDBJ whole genome shotgun (WGS) entry which is preliminary data.</text>
</comment>
<evidence type="ECO:0000313" key="7">
    <source>
        <dbReference type="Proteomes" id="UP000758603"/>
    </source>
</evidence>
<sequence length="452" mass="47053">MATTQTEEVSLPTYPSEPIRPDIRPSSSSRVAEVPNDNVIPPDDAVEALIPDGGYGWVVVFACFVITFWMNGWAGTWGILQSALLQTTLRDVSSTTLSLVASLGLSLTVALGLFSVRFTQLVGARWSTLIGVIIFGLGNVLSGFTVDNVAGLFIGTGVSYGVGASLMYTNCNSLPAQWFNTRLGTANGIVKVGGGIGGIVLALLFQVVIAKFGIAWAFRILGFLSLATGVPAALLIKERIPAHPTPGIQWSLLKNPPFAFLCAAGASGAFALFVPSFFLPLAANSIGLSSPTAAAVLACFNACIALGRFASGIVCDKFGSTNTFLLTMALNAVTMLAIWTLSSTLELLMIFAALNGIANGAFFVAMPTAVGRLVGPGHAAVGMSMALTGLALGYFMGSPIAGFLIDATGADRAKSIVPYRPAIFYAGATAVMSTAFVLLARLKMDGKIMKKL</sequence>
<protein>
    <submittedName>
        <fullName evidence="6">Major facilitator superfamily domain-containing protein</fullName>
    </submittedName>
</protein>
<reference evidence="6" key="1">
    <citation type="journal article" date="2021" name="Nat. Commun.">
        <title>Genetic determinants of endophytism in the Arabidopsis root mycobiome.</title>
        <authorList>
            <person name="Mesny F."/>
            <person name="Miyauchi S."/>
            <person name="Thiergart T."/>
            <person name="Pickel B."/>
            <person name="Atanasova L."/>
            <person name="Karlsson M."/>
            <person name="Huettel B."/>
            <person name="Barry K.W."/>
            <person name="Haridas S."/>
            <person name="Chen C."/>
            <person name="Bauer D."/>
            <person name="Andreopoulos W."/>
            <person name="Pangilinan J."/>
            <person name="LaButti K."/>
            <person name="Riley R."/>
            <person name="Lipzen A."/>
            <person name="Clum A."/>
            <person name="Drula E."/>
            <person name="Henrissat B."/>
            <person name="Kohler A."/>
            <person name="Grigoriev I.V."/>
            <person name="Martin F.M."/>
            <person name="Hacquard S."/>
        </authorList>
    </citation>
    <scope>NUCLEOTIDE SEQUENCE</scope>
    <source>
        <strain evidence="6">MPI-SDFR-AT-0073</strain>
    </source>
</reference>
<dbReference type="RefSeq" id="XP_045958426.1">
    <property type="nucleotide sequence ID" value="XM_046102727.1"/>
</dbReference>
<dbReference type="SUPFAM" id="SSF103473">
    <property type="entry name" value="MFS general substrate transporter"/>
    <property type="match status" value="1"/>
</dbReference>
<dbReference type="EMBL" id="JAGPXC010000004">
    <property type="protein sequence ID" value="KAH6654156.1"/>
    <property type="molecule type" value="Genomic_DNA"/>
</dbReference>
<feature type="transmembrane region" description="Helical" evidence="4">
    <location>
        <begin position="379"/>
        <end position="402"/>
    </location>
</feature>
<dbReference type="GO" id="GO:0022857">
    <property type="term" value="F:transmembrane transporter activity"/>
    <property type="evidence" value="ECO:0007669"/>
    <property type="project" value="InterPro"/>
</dbReference>
<keyword evidence="7" id="KW-1185">Reference proteome</keyword>
<feature type="transmembrane region" description="Helical" evidence="4">
    <location>
        <begin position="422"/>
        <end position="442"/>
    </location>
</feature>
<keyword evidence="4" id="KW-0472">Membrane</keyword>
<dbReference type="InterPro" id="IPR036259">
    <property type="entry name" value="MFS_trans_sf"/>
</dbReference>
<feature type="transmembrane region" description="Helical" evidence="4">
    <location>
        <begin position="55"/>
        <end position="74"/>
    </location>
</feature>
<dbReference type="OrthoDB" id="6499973at2759"/>
<feature type="region of interest" description="Disordered" evidence="3">
    <location>
        <begin position="1"/>
        <end position="34"/>
    </location>
</feature>
<feature type="transmembrane region" description="Helical" evidence="4">
    <location>
        <begin position="94"/>
        <end position="114"/>
    </location>
</feature>
<evidence type="ECO:0000256" key="2">
    <source>
        <dbReference type="ARBA" id="ARBA00006727"/>
    </source>
</evidence>
<dbReference type="PROSITE" id="PS50850">
    <property type="entry name" value="MFS"/>
    <property type="match status" value="1"/>
</dbReference>
<feature type="transmembrane region" description="Helical" evidence="4">
    <location>
        <begin position="150"/>
        <end position="168"/>
    </location>
</feature>
<dbReference type="InterPro" id="IPR050327">
    <property type="entry name" value="Proton-linked_MCT"/>
</dbReference>
<evidence type="ECO:0000256" key="3">
    <source>
        <dbReference type="SAM" id="MobiDB-lite"/>
    </source>
</evidence>
<feature type="transmembrane region" description="Helical" evidence="4">
    <location>
        <begin position="347"/>
        <end position="367"/>
    </location>
</feature>
<evidence type="ECO:0000256" key="1">
    <source>
        <dbReference type="ARBA" id="ARBA00004141"/>
    </source>
</evidence>
<dbReference type="Proteomes" id="UP000758603">
    <property type="component" value="Unassembled WGS sequence"/>
</dbReference>
<evidence type="ECO:0000256" key="4">
    <source>
        <dbReference type="SAM" id="Phobius"/>
    </source>
</evidence>
<dbReference type="InterPro" id="IPR011701">
    <property type="entry name" value="MFS"/>
</dbReference>
<comment type="subcellular location">
    <subcellularLocation>
        <location evidence="1">Membrane</location>
        <topology evidence="1">Multi-pass membrane protein</topology>
    </subcellularLocation>
</comment>
<organism evidence="6 7">
    <name type="scientific">Truncatella angustata</name>
    <dbReference type="NCBI Taxonomy" id="152316"/>
    <lineage>
        <taxon>Eukaryota</taxon>
        <taxon>Fungi</taxon>
        <taxon>Dikarya</taxon>
        <taxon>Ascomycota</taxon>
        <taxon>Pezizomycotina</taxon>
        <taxon>Sordariomycetes</taxon>
        <taxon>Xylariomycetidae</taxon>
        <taxon>Amphisphaeriales</taxon>
        <taxon>Sporocadaceae</taxon>
        <taxon>Truncatella</taxon>
    </lineage>
</organism>
<evidence type="ECO:0000259" key="5">
    <source>
        <dbReference type="PROSITE" id="PS50850"/>
    </source>
</evidence>
<dbReference type="GeneID" id="70131619"/>
<dbReference type="PANTHER" id="PTHR11360">
    <property type="entry name" value="MONOCARBOXYLATE TRANSPORTER"/>
    <property type="match status" value="1"/>
</dbReference>
<evidence type="ECO:0000313" key="6">
    <source>
        <dbReference type="EMBL" id="KAH6654156.1"/>
    </source>
</evidence>
<accession>A0A9P8ZYL7</accession>
<dbReference type="AlphaFoldDB" id="A0A9P8ZYL7"/>
<keyword evidence="4" id="KW-0812">Transmembrane</keyword>
<feature type="transmembrane region" description="Helical" evidence="4">
    <location>
        <begin position="291"/>
        <end position="311"/>
    </location>
</feature>
<keyword evidence="4" id="KW-1133">Transmembrane helix</keyword>
<comment type="similarity">
    <text evidence="2">Belongs to the major facilitator superfamily. Monocarboxylate porter (TC 2.A.1.13) family.</text>
</comment>
<feature type="transmembrane region" description="Helical" evidence="4">
    <location>
        <begin position="126"/>
        <end position="144"/>
    </location>
</feature>
<proteinExistence type="inferred from homology"/>
<dbReference type="Pfam" id="PF07690">
    <property type="entry name" value="MFS_1"/>
    <property type="match status" value="1"/>
</dbReference>
<name>A0A9P8ZYL7_9PEZI</name>
<feature type="transmembrane region" description="Helical" evidence="4">
    <location>
        <begin position="257"/>
        <end position="279"/>
    </location>
</feature>
<dbReference type="GO" id="GO:0016020">
    <property type="term" value="C:membrane"/>
    <property type="evidence" value="ECO:0007669"/>
    <property type="project" value="UniProtKB-SubCell"/>
</dbReference>
<dbReference type="InterPro" id="IPR020846">
    <property type="entry name" value="MFS_dom"/>
</dbReference>
<gene>
    <name evidence="6" type="ORF">BKA67DRAFT_564301</name>
</gene>
<feature type="transmembrane region" description="Helical" evidence="4">
    <location>
        <begin position="189"/>
        <end position="210"/>
    </location>
</feature>
<feature type="transmembrane region" description="Helical" evidence="4">
    <location>
        <begin position="216"/>
        <end position="236"/>
    </location>
</feature>